<evidence type="ECO:0000313" key="2">
    <source>
        <dbReference type="EMBL" id="KKN59038.1"/>
    </source>
</evidence>
<gene>
    <name evidence="2" type="ORF">LCGC14_0545930</name>
</gene>
<evidence type="ECO:0000256" key="1">
    <source>
        <dbReference type="SAM" id="Phobius"/>
    </source>
</evidence>
<dbReference type="AlphaFoldDB" id="A0A0F9UZJ2"/>
<keyword evidence="1" id="KW-1133">Transmembrane helix</keyword>
<keyword evidence="1" id="KW-0472">Membrane</keyword>
<comment type="caution">
    <text evidence="2">The sequence shown here is derived from an EMBL/GenBank/DDBJ whole genome shotgun (WGS) entry which is preliminary data.</text>
</comment>
<keyword evidence="1" id="KW-0812">Transmembrane</keyword>
<dbReference type="EMBL" id="LAZR01000741">
    <property type="protein sequence ID" value="KKN59038.1"/>
    <property type="molecule type" value="Genomic_DNA"/>
</dbReference>
<feature type="transmembrane region" description="Helical" evidence="1">
    <location>
        <begin position="30"/>
        <end position="52"/>
    </location>
</feature>
<reference evidence="2" key="1">
    <citation type="journal article" date="2015" name="Nature">
        <title>Complex archaea that bridge the gap between prokaryotes and eukaryotes.</title>
        <authorList>
            <person name="Spang A."/>
            <person name="Saw J.H."/>
            <person name="Jorgensen S.L."/>
            <person name="Zaremba-Niedzwiedzka K."/>
            <person name="Martijn J."/>
            <person name="Lind A.E."/>
            <person name="van Eijk R."/>
            <person name="Schleper C."/>
            <person name="Guy L."/>
            <person name="Ettema T.J."/>
        </authorList>
    </citation>
    <scope>NUCLEOTIDE SEQUENCE</scope>
</reference>
<sequence>MKTITKVLGLISIITIGITMSYFLELYRDFTQLILVLTISGLIINIGFLFIYEWMQKKDEEVEELNKAIDLTRDYVKDLEQRYS</sequence>
<accession>A0A0F9UZJ2</accession>
<feature type="transmembrane region" description="Helical" evidence="1">
    <location>
        <begin position="7"/>
        <end position="24"/>
    </location>
</feature>
<proteinExistence type="predicted"/>
<name>A0A0F9UZJ2_9ZZZZ</name>
<organism evidence="2">
    <name type="scientific">marine sediment metagenome</name>
    <dbReference type="NCBI Taxonomy" id="412755"/>
    <lineage>
        <taxon>unclassified sequences</taxon>
        <taxon>metagenomes</taxon>
        <taxon>ecological metagenomes</taxon>
    </lineage>
</organism>
<protein>
    <submittedName>
        <fullName evidence="2">Uncharacterized protein</fullName>
    </submittedName>
</protein>